<proteinExistence type="predicted"/>
<gene>
    <name evidence="2" type="ORF">CPT_Muldoon_186</name>
</gene>
<protein>
    <submittedName>
        <fullName evidence="2">Uncharacterized protein</fullName>
    </submittedName>
</protein>
<reference evidence="3" key="1">
    <citation type="submission" date="2019-06" db="EMBL/GenBank/DDBJ databases">
        <title>Complete genome sequence of Serratia marcescens phage Muldoon.</title>
        <authorList>
            <person name="Campbell S."/>
            <person name="Atkinson C."/>
            <person name="Moreland R."/>
            <person name="Liu M."/>
            <person name="Ramsey J."/>
            <person name="Leavitt J."/>
        </authorList>
    </citation>
    <scope>NUCLEOTIDE SEQUENCE [LARGE SCALE GENOMIC DNA]</scope>
</reference>
<name>A0A5P8PHE7_9CAUD</name>
<sequence length="58" mass="6683">MGIKCDRCGTLVVEGDQYDASEWGWDDVCEDCYDTVAEYSDDEDFEDEDESVIWDGEE</sequence>
<dbReference type="Proteomes" id="UP000326777">
    <property type="component" value="Genome"/>
</dbReference>
<evidence type="ECO:0000256" key="1">
    <source>
        <dbReference type="SAM" id="MobiDB-lite"/>
    </source>
</evidence>
<evidence type="ECO:0000313" key="3">
    <source>
        <dbReference type="Proteomes" id="UP000326777"/>
    </source>
</evidence>
<accession>A0A5P8PHE7</accession>
<feature type="region of interest" description="Disordered" evidence="1">
    <location>
        <begin position="39"/>
        <end position="58"/>
    </location>
</feature>
<evidence type="ECO:0000313" key="2">
    <source>
        <dbReference type="EMBL" id="QFR56137.1"/>
    </source>
</evidence>
<organism evidence="2 3">
    <name type="scientific">Serratia phage Muldoon</name>
    <dbReference type="NCBI Taxonomy" id="2601678"/>
    <lineage>
        <taxon>Viruses</taxon>
        <taxon>Duplodnaviria</taxon>
        <taxon>Heunggongvirae</taxon>
        <taxon>Uroviricota</taxon>
        <taxon>Caudoviricetes</taxon>
        <taxon>Muldoonvirus</taxon>
        <taxon>Muldoonvirus muldoon</taxon>
    </lineage>
</organism>
<keyword evidence="3" id="KW-1185">Reference proteome</keyword>
<dbReference type="EMBL" id="MN095771">
    <property type="protein sequence ID" value="QFR56137.1"/>
    <property type="molecule type" value="Genomic_DNA"/>
</dbReference>